<accession>A0A9W5TYS6</accession>
<keyword evidence="1" id="KW-0812">Transmembrane</keyword>
<keyword evidence="1" id="KW-1133">Transmembrane helix</keyword>
<dbReference type="AlphaFoldDB" id="A0A9W5TYS6"/>
<keyword evidence="3" id="KW-1185">Reference proteome</keyword>
<sequence length="177" mass="20513">MALLGIGSDFISSHATALNATEYELSKLGFVIGRGLYAILLTAIILFLSALIFYSITGIPFRKLIIMQQVVLLMMLVERVLWIPLMLYWGLDWYVSPLSFGIIASYFTEYQWIIYFFGAISLFQLWIIGFQVKFLRYLSPIKRRWIWLTVILLHIFYWAAAASLALIDNHLVRGWFG</sequence>
<proteinExistence type="predicted"/>
<dbReference type="EMBL" id="BMJD01000025">
    <property type="protein sequence ID" value="GGB49260.1"/>
    <property type="molecule type" value="Genomic_DNA"/>
</dbReference>
<evidence type="ECO:0000256" key="1">
    <source>
        <dbReference type="SAM" id="Phobius"/>
    </source>
</evidence>
<reference evidence="2" key="2">
    <citation type="submission" date="2020-09" db="EMBL/GenBank/DDBJ databases">
        <authorList>
            <person name="Sun Q."/>
            <person name="Zhou Y."/>
        </authorList>
    </citation>
    <scope>NUCLEOTIDE SEQUENCE</scope>
    <source>
        <strain evidence="2">CGMCC 1.15454</strain>
    </source>
</reference>
<evidence type="ECO:0000313" key="2">
    <source>
        <dbReference type="EMBL" id="GGB49260.1"/>
    </source>
</evidence>
<feature type="transmembrane region" description="Helical" evidence="1">
    <location>
        <begin position="144"/>
        <end position="167"/>
    </location>
</feature>
<gene>
    <name evidence="2" type="ORF">GCM10011409_28580</name>
</gene>
<keyword evidence="1" id="KW-0472">Membrane</keyword>
<protein>
    <submittedName>
        <fullName evidence="2">Uncharacterized protein</fullName>
    </submittedName>
</protein>
<dbReference type="Proteomes" id="UP000621492">
    <property type="component" value="Unassembled WGS sequence"/>
</dbReference>
<organism evidence="2 3">
    <name type="scientific">Lentibacillus populi</name>
    <dbReference type="NCBI Taxonomy" id="1827502"/>
    <lineage>
        <taxon>Bacteria</taxon>
        <taxon>Bacillati</taxon>
        <taxon>Bacillota</taxon>
        <taxon>Bacilli</taxon>
        <taxon>Bacillales</taxon>
        <taxon>Bacillaceae</taxon>
        <taxon>Lentibacillus</taxon>
    </lineage>
</organism>
<evidence type="ECO:0000313" key="3">
    <source>
        <dbReference type="Proteomes" id="UP000621492"/>
    </source>
</evidence>
<reference evidence="2" key="1">
    <citation type="journal article" date="2014" name="Int. J. Syst. Evol. Microbiol.">
        <title>Complete genome sequence of Corynebacterium casei LMG S-19264T (=DSM 44701T), isolated from a smear-ripened cheese.</title>
        <authorList>
            <consortium name="US DOE Joint Genome Institute (JGI-PGF)"/>
            <person name="Walter F."/>
            <person name="Albersmeier A."/>
            <person name="Kalinowski J."/>
            <person name="Ruckert C."/>
        </authorList>
    </citation>
    <scope>NUCLEOTIDE SEQUENCE</scope>
    <source>
        <strain evidence="2">CGMCC 1.15454</strain>
    </source>
</reference>
<feature type="transmembrane region" description="Helical" evidence="1">
    <location>
        <begin position="35"/>
        <end position="58"/>
    </location>
</feature>
<name>A0A9W5TYS6_9BACI</name>
<feature type="transmembrane region" description="Helical" evidence="1">
    <location>
        <begin position="70"/>
        <end position="90"/>
    </location>
</feature>
<comment type="caution">
    <text evidence="2">The sequence shown here is derived from an EMBL/GenBank/DDBJ whole genome shotgun (WGS) entry which is preliminary data.</text>
</comment>
<feature type="transmembrane region" description="Helical" evidence="1">
    <location>
        <begin position="110"/>
        <end position="132"/>
    </location>
</feature>